<protein>
    <submittedName>
        <fullName evidence="2">N-acetyltransferase</fullName>
    </submittedName>
</protein>
<dbReference type="InterPro" id="IPR000182">
    <property type="entry name" value="GNAT_dom"/>
</dbReference>
<organism evidence="2 3">
    <name type="scientific">Iodidimonas muriae</name>
    <dbReference type="NCBI Taxonomy" id="261467"/>
    <lineage>
        <taxon>Bacteria</taxon>
        <taxon>Pseudomonadati</taxon>
        <taxon>Pseudomonadota</taxon>
        <taxon>Alphaproteobacteria</taxon>
        <taxon>Iodidimonadales</taxon>
        <taxon>Iodidimonadaceae</taxon>
        <taxon>Iodidimonas</taxon>
    </lineage>
</organism>
<feature type="domain" description="N-acetyltransferase" evidence="1">
    <location>
        <begin position="3"/>
        <end position="152"/>
    </location>
</feature>
<dbReference type="RefSeq" id="WP_188873691.1">
    <property type="nucleotide sequence ID" value="NZ_BMOV01000004.1"/>
</dbReference>
<evidence type="ECO:0000313" key="3">
    <source>
        <dbReference type="Proteomes" id="UP000602381"/>
    </source>
</evidence>
<proteinExistence type="predicted"/>
<gene>
    <name evidence="2" type="ORF">GCM10007972_14080</name>
</gene>
<dbReference type="InterPro" id="IPR016181">
    <property type="entry name" value="Acyl_CoA_acyltransferase"/>
</dbReference>
<sequence length="177" mass="18844">MSFVLEQEKAADAVAIDALLDQAFGVARFERTAYRFRDDVQPVEGLGFIARGHNGLLGSVRFWPLHINVEDTVTAGLLLGPLVVSSAAQGTGVGTALMRKGLAVATDRALGPVFLVGDAAYYSRVGFQPVMPSLCLMPGPVPPERLLFHPAGSGWKTLPERFSLCPVSVLTHVPSST</sequence>
<dbReference type="PROSITE" id="PS51186">
    <property type="entry name" value="GNAT"/>
    <property type="match status" value="1"/>
</dbReference>
<dbReference type="Proteomes" id="UP000602381">
    <property type="component" value="Unassembled WGS sequence"/>
</dbReference>
<dbReference type="EMBL" id="BMOV01000004">
    <property type="protein sequence ID" value="GGO10850.1"/>
    <property type="molecule type" value="Genomic_DNA"/>
</dbReference>
<keyword evidence="3" id="KW-1185">Reference proteome</keyword>
<dbReference type="Gene3D" id="3.40.630.30">
    <property type="match status" value="1"/>
</dbReference>
<reference evidence="3" key="1">
    <citation type="journal article" date="2019" name="Int. J. Syst. Evol. Microbiol.">
        <title>The Global Catalogue of Microorganisms (GCM) 10K type strain sequencing project: providing services to taxonomists for standard genome sequencing and annotation.</title>
        <authorList>
            <consortium name="The Broad Institute Genomics Platform"/>
            <consortium name="The Broad Institute Genome Sequencing Center for Infectious Disease"/>
            <person name="Wu L."/>
            <person name="Ma J."/>
        </authorList>
    </citation>
    <scope>NUCLEOTIDE SEQUENCE [LARGE SCALE GENOMIC DNA]</scope>
    <source>
        <strain evidence="3">JCM 17843</strain>
    </source>
</reference>
<dbReference type="Pfam" id="PF13508">
    <property type="entry name" value="Acetyltransf_7"/>
    <property type="match status" value="1"/>
</dbReference>
<dbReference type="CDD" id="cd04301">
    <property type="entry name" value="NAT_SF"/>
    <property type="match status" value="1"/>
</dbReference>
<comment type="caution">
    <text evidence="2">The sequence shown here is derived from an EMBL/GenBank/DDBJ whole genome shotgun (WGS) entry which is preliminary data.</text>
</comment>
<name>A0ABQ2LCU3_9PROT</name>
<evidence type="ECO:0000259" key="1">
    <source>
        <dbReference type="PROSITE" id="PS51186"/>
    </source>
</evidence>
<accession>A0ABQ2LCU3</accession>
<evidence type="ECO:0000313" key="2">
    <source>
        <dbReference type="EMBL" id="GGO10850.1"/>
    </source>
</evidence>
<dbReference type="SUPFAM" id="SSF55729">
    <property type="entry name" value="Acyl-CoA N-acyltransferases (Nat)"/>
    <property type="match status" value="1"/>
</dbReference>